<dbReference type="InterPro" id="IPR001638">
    <property type="entry name" value="Solute-binding_3/MltF_N"/>
</dbReference>
<dbReference type="Pfam" id="PF00497">
    <property type="entry name" value="SBP_bac_3"/>
    <property type="match status" value="1"/>
</dbReference>
<gene>
    <name evidence="4" type="ORF">DF223_04375</name>
</gene>
<feature type="signal peptide" evidence="2">
    <location>
        <begin position="1"/>
        <end position="19"/>
    </location>
</feature>
<dbReference type="PROSITE" id="PS51257">
    <property type="entry name" value="PROKAR_LIPOPROTEIN"/>
    <property type="match status" value="1"/>
</dbReference>
<evidence type="ECO:0000313" key="5">
    <source>
        <dbReference type="Proteomes" id="UP000244962"/>
    </source>
</evidence>
<dbReference type="RefSeq" id="WP_108391597.1">
    <property type="nucleotide sequence ID" value="NZ_CP026949.1"/>
</dbReference>
<feature type="chain" id="PRO_5039275194" evidence="2">
    <location>
        <begin position="20"/>
        <end position="293"/>
    </location>
</feature>
<evidence type="ECO:0000256" key="1">
    <source>
        <dbReference type="ARBA" id="ARBA00022729"/>
    </source>
</evidence>
<dbReference type="Proteomes" id="UP000244962">
    <property type="component" value="Unassembled WGS sequence"/>
</dbReference>
<dbReference type="PANTHER" id="PTHR35936:SF17">
    <property type="entry name" value="ARGININE-BINDING EXTRACELLULAR PROTEIN ARTP"/>
    <property type="match status" value="1"/>
</dbReference>
<comment type="caution">
    <text evidence="4">The sequence shown here is derived from an EMBL/GenBank/DDBJ whole genome shotgun (WGS) entry which is preliminary data.</text>
</comment>
<dbReference type="Gene3D" id="3.40.190.10">
    <property type="entry name" value="Periplasmic binding protein-like II"/>
    <property type="match status" value="2"/>
</dbReference>
<evidence type="ECO:0000313" key="4">
    <source>
        <dbReference type="EMBL" id="PWC08563.1"/>
    </source>
</evidence>
<dbReference type="SUPFAM" id="SSF53850">
    <property type="entry name" value="Periplasmic binding protein-like II"/>
    <property type="match status" value="1"/>
</dbReference>
<protein>
    <submittedName>
        <fullName evidence="4">ABC transporter substrate-binding protein</fullName>
    </submittedName>
</protein>
<dbReference type="SMART" id="SM00062">
    <property type="entry name" value="PBPb"/>
    <property type="match status" value="1"/>
</dbReference>
<name>A0A2U1TID5_9MICO</name>
<dbReference type="OrthoDB" id="4633994at2"/>
<keyword evidence="1 2" id="KW-0732">Signal</keyword>
<dbReference type="KEGG" id="myl:C3E77_10540"/>
<dbReference type="PANTHER" id="PTHR35936">
    <property type="entry name" value="MEMBRANE-BOUND LYTIC MUREIN TRANSGLYCOSYLASE F"/>
    <property type="match status" value="1"/>
</dbReference>
<dbReference type="AlphaFoldDB" id="A0A2U1TID5"/>
<evidence type="ECO:0000256" key="2">
    <source>
        <dbReference type="SAM" id="SignalP"/>
    </source>
</evidence>
<reference evidence="5" key="1">
    <citation type="submission" date="2018-04" db="EMBL/GenBank/DDBJ databases">
        <authorList>
            <person name="Liu S."/>
            <person name="Wang Z."/>
            <person name="Li J."/>
        </authorList>
    </citation>
    <scope>NUCLEOTIDE SEQUENCE [LARGE SCALE GENOMIC DNA]</scope>
    <source>
        <strain evidence="5">622</strain>
    </source>
</reference>
<feature type="domain" description="Solute-binding protein family 3/N-terminal" evidence="3">
    <location>
        <begin position="59"/>
        <end position="282"/>
    </location>
</feature>
<dbReference type="EMBL" id="QEFB01000001">
    <property type="protein sequence ID" value="PWC08563.1"/>
    <property type="molecule type" value="Genomic_DNA"/>
</dbReference>
<keyword evidence="5" id="KW-1185">Reference proteome</keyword>
<organism evidence="4 5">
    <name type="scientific">Mycetocola zhujimingii</name>
    <dbReference type="NCBI Taxonomy" id="2079792"/>
    <lineage>
        <taxon>Bacteria</taxon>
        <taxon>Bacillati</taxon>
        <taxon>Actinomycetota</taxon>
        <taxon>Actinomycetes</taxon>
        <taxon>Micrococcales</taxon>
        <taxon>Microbacteriaceae</taxon>
        <taxon>Mycetocola</taxon>
    </lineage>
</organism>
<proteinExistence type="predicted"/>
<dbReference type="CDD" id="cd01004">
    <property type="entry name" value="PBP2_MidA_like"/>
    <property type="match status" value="1"/>
</dbReference>
<sequence>MRTQSLVAPLALAASVALVLTGCVNNEEAPSGESTAGSSVTADEALVALVPEDIASAGVLTIGVDASYAPNEFEADDGSVTGWDAQLAEAVAAKLGLEVEWEKSLFDAILPKVAGGTLDLGWSSFTDNAERQAQVDFVDYYNAGLQFAKTPDAADVTEFCGVTVAIQASTTSEQFLQDASDACVADGKEPVDMLKSDNQDEATNNAVLGRADYLLGDSPIVQYGVAQSDDKLVLSGDVFDAAPYGVVIEKGGDLVEPIQAAMQSLMDDGTYLEILTEWGVEDGAISEATINAG</sequence>
<evidence type="ECO:0000259" key="3">
    <source>
        <dbReference type="SMART" id="SM00062"/>
    </source>
</evidence>
<accession>A0A2U1TID5</accession>